<organism evidence="1 2">
    <name type="scientific">Caballeronia mineralivorans PML1(12)</name>
    <dbReference type="NCBI Taxonomy" id="908627"/>
    <lineage>
        <taxon>Bacteria</taxon>
        <taxon>Pseudomonadati</taxon>
        <taxon>Pseudomonadota</taxon>
        <taxon>Betaproteobacteria</taxon>
        <taxon>Burkholderiales</taxon>
        <taxon>Burkholderiaceae</taxon>
        <taxon>Caballeronia</taxon>
    </lineage>
</organism>
<evidence type="ECO:0000313" key="2">
    <source>
        <dbReference type="Proteomes" id="UP000035963"/>
    </source>
</evidence>
<gene>
    <name evidence="1" type="ORF">EOS_35690</name>
</gene>
<accession>A0A0J1FP37</accession>
<keyword evidence="2" id="KW-1185">Reference proteome</keyword>
<reference evidence="1 2" key="1">
    <citation type="journal article" date="2015" name="Genome Announc.">
        <title>Draft Genome Sequence of Burkholderia sp. Strain PML1(12), an Ectomycorrhizosphere-Inhabiting Bacterium with Effective Mineral-Weathering Ability.</title>
        <authorList>
            <person name="Uroz S."/>
            <person name="Oger P."/>
        </authorList>
    </citation>
    <scope>NUCLEOTIDE SEQUENCE [LARGE SCALE GENOMIC DNA]</scope>
    <source>
        <strain evidence="2">PML1(12)</strain>
    </source>
</reference>
<protein>
    <submittedName>
        <fullName evidence="1">Uncharacterized protein</fullName>
    </submittedName>
</protein>
<name>A0A0J1FP37_9BURK</name>
<comment type="caution">
    <text evidence="1">The sequence shown here is derived from an EMBL/GenBank/DDBJ whole genome shotgun (WGS) entry which is preliminary data.</text>
</comment>
<sequence length="85" mass="9212">MACGTIASIKYPFNVVSMSFENITYLSQNIRTVPFPLVFNIAWSVKAADLQERSAIPMGVASVHRDSVDNKCGRTATRSSSNGGE</sequence>
<evidence type="ECO:0000313" key="1">
    <source>
        <dbReference type="EMBL" id="KLU21513.1"/>
    </source>
</evidence>
<dbReference type="Proteomes" id="UP000035963">
    <property type="component" value="Unassembled WGS sequence"/>
</dbReference>
<proteinExistence type="predicted"/>
<dbReference type="PATRIC" id="fig|908627.4.peg.7982"/>
<dbReference type="EMBL" id="AEJF01000214">
    <property type="protein sequence ID" value="KLU21513.1"/>
    <property type="molecule type" value="Genomic_DNA"/>
</dbReference>
<dbReference type="AlphaFoldDB" id="A0A0J1FP37"/>